<evidence type="ECO:0000313" key="2">
    <source>
        <dbReference type="Proteomes" id="UP000621307"/>
    </source>
</evidence>
<name>A0ABR8BCI4_9NOSO</name>
<reference evidence="1 2" key="1">
    <citation type="journal article" date="2020" name="ISME J.">
        <title>Comparative genomics reveals insights into cyanobacterial evolution and habitat adaptation.</title>
        <authorList>
            <person name="Chen M.Y."/>
            <person name="Teng W.K."/>
            <person name="Zhao L."/>
            <person name="Hu C.X."/>
            <person name="Zhou Y.K."/>
            <person name="Han B.P."/>
            <person name="Song L.R."/>
            <person name="Shu W.S."/>
        </authorList>
    </citation>
    <scope>NUCLEOTIDE SEQUENCE [LARGE SCALE GENOMIC DNA]</scope>
    <source>
        <strain evidence="1 2">FACHB-3921</strain>
    </source>
</reference>
<comment type="caution">
    <text evidence="1">The sequence shown here is derived from an EMBL/GenBank/DDBJ whole genome shotgun (WGS) entry which is preliminary data.</text>
</comment>
<keyword evidence="2" id="KW-1185">Reference proteome</keyword>
<dbReference type="EMBL" id="JACJQL010000008">
    <property type="protein sequence ID" value="MBD2251249.1"/>
    <property type="molecule type" value="Genomic_DNA"/>
</dbReference>
<evidence type="ECO:0000313" key="1">
    <source>
        <dbReference type="EMBL" id="MBD2251249.1"/>
    </source>
</evidence>
<organism evidence="1 2">
    <name type="scientific">Nostoc parmelioides FACHB-3921</name>
    <dbReference type="NCBI Taxonomy" id="2692909"/>
    <lineage>
        <taxon>Bacteria</taxon>
        <taxon>Bacillati</taxon>
        <taxon>Cyanobacteriota</taxon>
        <taxon>Cyanophyceae</taxon>
        <taxon>Nostocales</taxon>
        <taxon>Nostocaceae</taxon>
        <taxon>Nostoc</taxon>
    </lineage>
</organism>
<dbReference type="RefSeq" id="WP_190566633.1">
    <property type="nucleotide sequence ID" value="NZ_JACJQL010000008.1"/>
</dbReference>
<sequence>MKQNAISFGKKITNDWIKISNSIRLKSEQQYGKFLIESRLLMITAITDLLVYRAGIPGNTNEQLGKILQLITIFFQGELYTKKLISEGQYVKASVAIKQEIEIITRINEIKKGVDKDGQTPNVKYAPPTFNLHYGDMNQIGHISQPDFLSFLHSVNRDTFTGASITPIFNGNIAKNLYEIHLIIFYHIIRESIELFQQLYPDDLELVLPACKIFTIIVDCLKTAEIIKDNEPNS</sequence>
<gene>
    <name evidence="1" type="ORF">H6G14_07995</name>
</gene>
<accession>A0ABR8BCI4</accession>
<dbReference type="Proteomes" id="UP000621307">
    <property type="component" value="Unassembled WGS sequence"/>
</dbReference>
<proteinExistence type="predicted"/>
<protein>
    <submittedName>
        <fullName evidence="1">Uncharacterized protein</fullName>
    </submittedName>
</protein>